<dbReference type="OrthoDB" id="772988at2"/>
<reference evidence="1 2" key="1">
    <citation type="submission" date="2019-11" db="EMBL/GenBank/DDBJ databases">
        <title>Pedobacter petrophilus genome.</title>
        <authorList>
            <person name="Feldbauer M.J."/>
            <person name="Newman J.D."/>
        </authorList>
    </citation>
    <scope>NUCLEOTIDE SEQUENCE [LARGE SCALE GENOMIC DNA]</scope>
    <source>
        <strain evidence="1 2">LMG 29686</strain>
    </source>
</reference>
<keyword evidence="2" id="KW-1185">Reference proteome</keyword>
<protein>
    <submittedName>
        <fullName evidence="1">Uncharacterized protein</fullName>
    </submittedName>
</protein>
<evidence type="ECO:0000313" key="1">
    <source>
        <dbReference type="EMBL" id="MRX78514.1"/>
    </source>
</evidence>
<name>A0A7K0G567_9SPHI</name>
<dbReference type="EMBL" id="WKKH01000056">
    <property type="protein sequence ID" value="MRX78514.1"/>
    <property type="molecule type" value="Genomic_DNA"/>
</dbReference>
<comment type="caution">
    <text evidence="1">The sequence shown here is derived from an EMBL/GenBank/DDBJ whole genome shotgun (WGS) entry which is preliminary data.</text>
</comment>
<dbReference type="RefSeq" id="WP_154282917.1">
    <property type="nucleotide sequence ID" value="NZ_JBHUJQ010000001.1"/>
</dbReference>
<organism evidence="1 2">
    <name type="scientific">Pedobacter petrophilus</name>
    <dbReference type="NCBI Taxonomy" id="1908241"/>
    <lineage>
        <taxon>Bacteria</taxon>
        <taxon>Pseudomonadati</taxon>
        <taxon>Bacteroidota</taxon>
        <taxon>Sphingobacteriia</taxon>
        <taxon>Sphingobacteriales</taxon>
        <taxon>Sphingobacteriaceae</taxon>
        <taxon>Pedobacter</taxon>
    </lineage>
</organism>
<evidence type="ECO:0000313" key="2">
    <source>
        <dbReference type="Proteomes" id="UP000487757"/>
    </source>
</evidence>
<proteinExistence type="predicted"/>
<accession>A0A7K0G567</accession>
<dbReference type="AlphaFoldDB" id="A0A7K0G567"/>
<gene>
    <name evidence="1" type="ORF">GJU39_20765</name>
</gene>
<dbReference type="Proteomes" id="UP000487757">
    <property type="component" value="Unassembled WGS sequence"/>
</dbReference>
<sequence length="51" mass="5957">MKGIIFDENGQDIIFSLDDCRSSKITEFDWVSFDIELTTFGLRAVDIRELR</sequence>